<protein>
    <submittedName>
        <fullName evidence="2">CLUMA_CG019105, isoform A</fullName>
    </submittedName>
</protein>
<gene>
    <name evidence="2" type="ORF">CLUMA_CG019105</name>
</gene>
<reference evidence="2 3" key="1">
    <citation type="submission" date="2015-04" db="EMBL/GenBank/DDBJ databases">
        <authorList>
            <person name="Syromyatnikov M.Y."/>
            <person name="Popov V.N."/>
        </authorList>
    </citation>
    <scope>NUCLEOTIDE SEQUENCE [LARGE SCALE GENOMIC DNA]</scope>
</reference>
<proteinExistence type="predicted"/>
<evidence type="ECO:0000313" key="3">
    <source>
        <dbReference type="Proteomes" id="UP000183832"/>
    </source>
</evidence>
<dbReference type="Proteomes" id="UP000183832">
    <property type="component" value="Unassembled WGS sequence"/>
</dbReference>
<accession>A0A1J1J0W5</accession>
<dbReference type="AlphaFoldDB" id="A0A1J1J0W5"/>
<evidence type="ECO:0000313" key="2">
    <source>
        <dbReference type="EMBL" id="CRL06039.1"/>
    </source>
</evidence>
<feature type="region of interest" description="Disordered" evidence="1">
    <location>
        <begin position="1"/>
        <end position="32"/>
    </location>
</feature>
<evidence type="ECO:0000256" key="1">
    <source>
        <dbReference type="SAM" id="MobiDB-lite"/>
    </source>
</evidence>
<dbReference type="EMBL" id="CVRI01000066">
    <property type="protein sequence ID" value="CRL06039.1"/>
    <property type="molecule type" value="Genomic_DNA"/>
</dbReference>
<keyword evidence="3" id="KW-1185">Reference proteome</keyword>
<name>A0A1J1J0W5_9DIPT</name>
<sequence>MDQVGQIGQNPMQSHPLSQSMDSVNTASNEEE</sequence>
<organism evidence="2 3">
    <name type="scientific">Clunio marinus</name>
    <dbReference type="NCBI Taxonomy" id="568069"/>
    <lineage>
        <taxon>Eukaryota</taxon>
        <taxon>Metazoa</taxon>
        <taxon>Ecdysozoa</taxon>
        <taxon>Arthropoda</taxon>
        <taxon>Hexapoda</taxon>
        <taxon>Insecta</taxon>
        <taxon>Pterygota</taxon>
        <taxon>Neoptera</taxon>
        <taxon>Endopterygota</taxon>
        <taxon>Diptera</taxon>
        <taxon>Nematocera</taxon>
        <taxon>Chironomoidea</taxon>
        <taxon>Chironomidae</taxon>
        <taxon>Clunio</taxon>
    </lineage>
</organism>
<feature type="non-terminal residue" evidence="2">
    <location>
        <position position="32"/>
    </location>
</feature>